<dbReference type="InterPro" id="IPR029320">
    <property type="entry name" value="Acyl-CoA_ox_N"/>
</dbReference>
<keyword evidence="10" id="KW-0576">Peroxisome</keyword>
<evidence type="ECO:0000313" key="15">
    <source>
        <dbReference type="EnsemblMetazoa" id="AALFPA23_018547.P27206"/>
    </source>
</evidence>
<dbReference type="InterPro" id="IPR012258">
    <property type="entry name" value="Acyl-CoA_oxidase"/>
</dbReference>
<dbReference type="InterPro" id="IPR046373">
    <property type="entry name" value="Acyl-CoA_Oxase/DH_mid-dom_sf"/>
</dbReference>
<reference evidence="15" key="2">
    <citation type="submission" date="2025-05" db="UniProtKB">
        <authorList>
            <consortium name="EnsemblMetazoa"/>
        </authorList>
    </citation>
    <scope>IDENTIFICATION</scope>
    <source>
        <strain evidence="15">Foshan</strain>
    </source>
</reference>
<name>A0ABM1ZHG2_AEDAL</name>
<keyword evidence="8" id="KW-0560">Oxidoreductase</keyword>
<sequence>MSLISIGKRMPAQVVNKDLQNERNKCTFNQEEFTLWWVGGEEQLKEKRSRESYFESQPEFQDKVPLHFASHQELYEETVRKATVIFTKVKKLLTEQGKYDEKKYVHFMEALLGTGFIKEGNPLGIHFSMFIPAIVGHASPEQQDQYLKKALNCEIIGSYAQTELGHGTFLRGLETTATFDPQTDEFVINSPTLTSYKWWPGALAQTVNHCVVMAQLYSNGKCYGIHPFMVQVRDSDTHMPMPGIDIGDIGDKMGYKGVNNGYLGLKNVRIPRTGMMMKNAKLMRDGTYVKPSSSVLAYGTMVFVRVIIVRNMAQSLAKAATIAVRYSSVRRQSHINPELPEVQVIDHVTQQAKLFPLVAKAIALKLTSDNLWQMYERTTSDLNSGSLDRLPELHAIACCLKVVSTSDTATGVEVCRLACGGHGYLTCANFLNYYSLASAASTYEGENTVLLLQTARFLVKMWNQAVQGKQLMPTVGYLQNYVGKQVQQFPWSDSVPVIISAFQAVVANKLRIACQSIEKRKAKGATPEEATNMTGLELIQVAEVHGRWFVLQSAYEMFEKACQKASAPLVSVMQNLCKLVVYDEALRIRGDLLRFTTMTETDLVKLEQNYEACLQALRPNAVGIVDAFDYPDFVLGSALGAYDGNVYERLFAEAMKSPLNQEPVNKTFELYLKPLMKSRL</sequence>
<dbReference type="PIRSF" id="PIRSF000168">
    <property type="entry name" value="Acyl-CoA_oxidase"/>
    <property type="match status" value="1"/>
</dbReference>
<keyword evidence="16" id="KW-1185">Reference proteome</keyword>
<protein>
    <recommendedName>
        <fullName evidence="11">Acyl-coenzyme A oxidase</fullName>
    </recommendedName>
</protein>
<evidence type="ECO:0000259" key="13">
    <source>
        <dbReference type="Pfam" id="PF14749"/>
    </source>
</evidence>
<evidence type="ECO:0000256" key="3">
    <source>
        <dbReference type="ARBA" id="ARBA00004846"/>
    </source>
</evidence>
<feature type="domain" description="Acyl-CoA oxidase C-alpha1" evidence="14">
    <location>
        <begin position="298"/>
        <end position="459"/>
    </location>
</feature>
<dbReference type="InterPro" id="IPR036250">
    <property type="entry name" value="AcylCo_DH-like_C"/>
</dbReference>
<keyword evidence="7" id="KW-0276">Fatty acid metabolism</keyword>
<evidence type="ECO:0000256" key="7">
    <source>
        <dbReference type="ARBA" id="ARBA00022832"/>
    </source>
</evidence>
<evidence type="ECO:0000256" key="9">
    <source>
        <dbReference type="ARBA" id="ARBA00023098"/>
    </source>
</evidence>
<keyword evidence="5 11" id="KW-0285">Flavoprotein</keyword>
<dbReference type="RefSeq" id="XP_062709949.1">
    <property type="nucleotide sequence ID" value="XM_062853965.1"/>
</dbReference>
<dbReference type="Gene3D" id="2.40.110.10">
    <property type="entry name" value="Butyryl-CoA Dehydrogenase, subunit A, domain 2"/>
    <property type="match status" value="1"/>
</dbReference>
<feature type="domain" description="Acyl-coenzyme A oxidase N-terminal" evidence="13">
    <location>
        <begin position="29"/>
        <end position="156"/>
    </location>
</feature>
<proteinExistence type="inferred from homology"/>
<dbReference type="Pfam" id="PF01756">
    <property type="entry name" value="ACOX"/>
    <property type="match status" value="1"/>
</dbReference>
<evidence type="ECO:0000259" key="14">
    <source>
        <dbReference type="Pfam" id="PF22924"/>
    </source>
</evidence>
<dbReference type="SUPFAM" id="SSF47203">
    <property type="entry name" value="Acyl-CoA dehydrogenase C-terminal domain-like"/>
    <property type="match status" value="2"/>
</dbReference>
<feature type="domain" description="Acyl-CoA oxidase C-terminal" evidence="12">
    <location>
        <begin position="496"/>
        <end position="677"/>
    </location>
</feature>
<evidence type="ECO:0000256" key="1">
    <source>
        <dbReference type="ARBA" id="ARBA00001974"/>
    </source>
</evidence>
<comment type="similarity">
    <text evidence="4 11">Belongs to the acyl-CoA oxidase family.</text>
</comment>
<dbReference type="EnsemblMetazoa" id="AALFPA23_018547.R27206">
    <property type="protein sequence ID" value="AALFPA23_018547.P27206"/>
    <property type="gene ID" value="AALFPA23_018547"/>
</dbReference>
<dbReference type="Pfam" id="PF14749">
    <property type="entry name" value="Acyl-CoA_ox_N"/>
    <property type="match status" value="1"/>
</dbReference>
<evidence type="ECO:0000256" key="4">
    <source>
        <dbReference type="ARBA" id="ARBA00006288"/>
    </source>
</evidence>
<dbReference type="InterPro" id="IPR055060">
    <property type="entry name" value="ACOX_C_alpha1"/>
</dbReference>
<evidence type="ECO:0000313" key="16">
    <source>
        <dbReference type="Proteomes" id="UP000069940"/>
    </source>
</evidence>
<comment type="subcellular location">
    <subcellularLocation>
        <location evidence="2">Peroxisome</location>
    </subcellularLocation>
</comment>
<keyword evidence="6 11" id="KW-0274">FAD</keyword>
<dbReference type="Pfam" id="PF22924">
    <property type="entry name" value="ACOX_C_alpha1"/>
    <property type="match status" value="1"/>
</dbReference>
<dbReference type="SUPFAM" id="SSF56645">
    <property type="entry name" value="Acyl-CoA dehydrogenase NM domain-like"/>
    <property type="match status" value="1"/>
</dbReference>
<dbReference type="PANTHER" id="PTHR10909:SF250">
    <property type="entry name" value="PEROXISOMAL ACYL-COENZYME A OXIDASE 1"/>
    <property type="match status" value="1"/>
</dbReference>
<evidence type="ECO:0000256" key="6">
    <source>
        <dbReference type="ARBA" id="ARBA00022827"/>
    </source>
</evidence>
<dbReference type="Gene3D" id="1.20.140.10">
    <property type="entry name" value="Butyryl-CoA Dehydrogenase, subunit A, domain 3"/>
    <property type="match status" value="2"/>
</dbReference>
<dbReference type="Gene3D" id="1.10.540.10">
    <property type="entry name" value="Acyl-CoA dehydrogenase/oxidase, N-terminal domain"/>
    <property type="match status" value="1"/>
</dbReference>
<dbReference type="GeneID" id="109418937"/>
<dbReference type="InterPro" id="IPR009100">
    <property type="entry name" value="AcylCoA_DH/oxidase_NM_dom_sf"/>
</dbReference>
<organism evidence="15 16">
    <name type="scientific">Aedes albopictus</name>
    <name type="common">Asian tiger mosquito</name>
    <name type="synonym">Stegomyia albopicta</name>
    <dbReference type="NCBI Taxonomy" id="7160"/>
    <lineage>
        <taxon>Eukaryota</taxon>
        <taxon>Metazoa</taxon>
        <taxon>Ecdysozoa</taxon>
        <taxon>Arthropoda</taxon>
        <taxon>Hexapoda</taxon>
        <taxon>Insecta</taxon>
        <taxon>Pterygota</taxon>
        <taxon>Neoptera</taxon>
        <taxon>Endopterygota</taxon>
        <taxon>Diptera</taxon>
        <taxon>Nematocera</taxon>
        <taxon>Culicoidea</taxon>
        <taxon>Culicidae</taxon>
        <taxon>Culicinae</taxon>
        <taxon>Aedini</taxon>
        <taxon>Aedes</taxon>
        <taxon>Stegomyia</taxon>
    </lineage>
</organism>
<dbReference type="Proteomes" id="UP000069940">
    <property type="component" value="Unassembled WGS sequence"/>
</dbReference>
<accession>A0ABM1ZHG2</accession>
<dbReference type="InterPro" id="IPR002655">
    <property type="entry name" value="Acyl-CoA_oxidase_C"/>
</dbReference>
<evidence type="ECO:0000256" key="2">
    <source>
        <dbReference type="ARBA" id="ARBA00004275"/>
    </source>
</evidence>
<keyword evidence="9" id="KW-0443">Lipid metabolism</keyword>
<evidence type="ECO:0000256" key="5">
    <source>
        <dbReference type="ARBA" id="ARBA00022630"/>
    </source>
</evidence>
<reference evidence="16" key="1">
    <citation type="journal article" date="2015" name="Proc. Natl. Acad. Sci. U.S.A.">
        <title>Genome sequence of the Asian Tiger mosquito, Aedes albopictus, reveals insights into its biology, genetics, and evolution.</title>
        <authorList>
            <person name="Chen X.G."/>
            <person name="Jiang X."/>
            <person name="Gu J."/>
            <person name="Xu M."/>
            <person name="Wu Y."/>
            <person name="Deng Y."/>
            <person name="Zhang C."/>
            <person name="Bonizzoni M."/>
            <person name="Dermauw W."/>
            <person name="Vontas J."/>
            <person name="Armbruster P."/>
            <person name="Huang X."/>
            <person name="Yang Y."/>
            <person name="Zhang H."/>
            <person name="He W."/>
            <person name="Peng H."/>
            <person name="Liu Y."/>
            <person name="Wu K."/>
            <person name="Chen J."/>
            <person name="Lirakis M."/>
            <person name="Topalis P."/>
            <person name="Van Leeuwen T."/>
            <person name="Hall A.B."/>
            <person name="Jiang X."/>
            <person name="Thorpe C."/>
            <person name="Mueller R.L."/>
            <person name="Sun C."/>
            <person name="Waterhouse R.M."/>
            <person name="Yan G."/>
            <person name="Tu Z.J."/>
            <person name="Fang X."/>
            <person name="James A.A."/>
        </authorList>
    </citation>
    <scope>NUCLEOTIDE SEQUENCE [LARGE SCALE GENOMIC DNA]</scope>
    <source>
        <strain evidence="16">Foshan</strain>
    </source>
</reference>
<comment type="pathway">
    <text evidence="3">Lipid metabolism; peroxisomal fatty acid beta-oxidation.</text>
</comment>
<evidence type="ECO:0000256" key="10">
    <source>
        <dbReference type="ARBA" id="ARBA00023140"/>
    </source>
</evidence>
<dbReference type="PANTHER" id="PTHR10909">
    <property type="entry name" value="ELECTRON TRANSPORT OXIDOREDUCTASE"/>
    <property type="match status" value="1"/>
</dbReference>
<evidence type="ECO:0000256" key="8">
    <source>
        <dbReference type="ARBA" id="ARBA00023002"/>
    </source>
</evidence>
<evidence type="ECO:0000256" key="11">
    <source>
        <dbReference type="PIRNR" id="PIRNR000168"/>
    </source>
</evidence>
<comment type="cofactor">
    <cofactor evidence="1">
        <name>FAD</name>
        <dbReference type="ChEBI" id="CHEBI:57692"/>
    </cofactor>
</comment>
<evidence type="ECO:0000259" key="12">
    <source>
        <dbReference type="Pfam" id="PF01756"/>
    </source>
</evidence>
<dbReference type="InterPro" id="IPR037069">
    <property type="entry name" value="AcylCoA_DH/ox_N_sf"/>
</dbReference>